<dbReference type="AlphaFoldDB" id="A0A1G6VU55"/>
<dbReference type="Proteomes" id="UP000199467">
    <property type="component" value="Unassembled WGS sequence"/>
</dbReference>
<protein>
    <recommendedName>
        <fullName evidence="1">DUF4123 domain-containing protein</fullName>
    </recommendedName>
</protein>
<dbReference type="Pfam" id="PF13503">
    <property type="entry name" value="DUF4123"/>
    <property type="match status" value="1"/>
</dbReference>
<gene>
    <name evidence="2" type="ORF">SAMN05216576_12058</name>
</gene>
<proteinExistence type="predicted"/>
<organism evidence="2 3">
    <name type="scientific">Ectopseudomonas chengduensis</name>
    <dbReference type="NCBI Taxonomy" id="489632"/>
    <lineage>
        <taxon>Bacteria</taxon>
        <taxon>Pseudomonadati</taxon>
        <taxon>Pseudomonadota</taxon>
        <taxon>Gammaproteobacteria</taxon>
        <taxon>Pseudomonadales</taxon>
        <taxon>Pseudomonadaceae</taxon>
        <taxon>Ectopseudomonas</taxon>
    </lineage>
</organism>
<sequence>MSSWLSGYLEQPATAEPWLEAAGEAFYCVIDQVRHPNVLASLYQLPNPVEVSRLFQGTPFGELHEVSPFWVRVEMGSAAAADLAERCRINRSGILLTSSADPVEVLAHARRLLRMHSDTYGDSLARYYDPAFWCALALTVPAHELHGPWERVFTPPANLGDSNWRMWSRGEVTGEQVGDGAYPIKLGDKTLAAADDLRWWYWLRAHEAETAGRMPNEQLPLVLDNLRLLVEHGIDEGRHWERLLPHLSRQPLREHSEYMQVLRSQMPAFEKVQRLEV</sequence>
<keyword evidence="3" id="KW-1185">Reference proteome</keyword>
<dbReference type="RefSeq" id="WP_055984827.1">
    <property type="nucleotide sequence ID" value="NZ_FMZQ01000020.1"/>
</dbReference>
<evidence type="ECO:0000259" key="1">
    <source>
        <dbReference type="Pfam" id="PF13503"/>
    </source>
</evidence>
<evidence type="ECO:0000313" key="3">
    <source>
        <dbReference type="Proteomes" id="UP000199467"/>
    </source>
</evidence>
<name>A0A1G6VU55_9GAMM</name>
<feature type="domain" description="DUF4123" evidence="1">
    <location>
        <begin position="27"/>
        <end position="145"/>
    </location>
</feature>
<evidence type="ECO:0000313" key="2">
    <source>
        <dbReference type="EMBL" id="SDD56517.1"/>
    </source>
</evidence>
<accession>A0A1G6VU55</accession>
<dbReference type="InterPro" id="IPR025391">
    <property type="entry name" value="DUF4123"/>
</dbReference>
<dbReference type="EMBL" id="FMZQ01000020">
    <property type="protein sequence ID" value="SDD56517.1"/>
    <property type="molecule type" value="Genomic_DNA"/>
</dbReference>
<reference evidence="3" key="1">
    <citation type="submission" date="2016-10" db="EMBL/GenBank/DDBJ databases">
        <authorList>
            <person name="Varghese N."/>
            <person name="Submissions S."/>
        </authorList>
    </citation>
    <scope>NUCLEOTIDE SEQUENCE [LARGE SCALE GENOMIC DNA]</scope>
    <source>
        <strain evidence="3">DSM 26382</strain>
    </source>
</reference>